<accession>A0A6C0NYM9</accession>
<reference evidence="1 2" key="1">
    <citation type="submission" date="2020-02" db="EMBL/GenBank/DDBJ databases">
        <title>Paenibacillus sp. nov., isolated from rhizosphere soil of tomato.</title>
        <authorList>
            <person name="Weon H.-Y."/>
            <person name="Lee S.A."/>
        </authorList>
    </citation>
    <scope>NUCLEOTIDE SEQUENCE [LARGE SCALE GENOMIC DNA]</scope>
    <source>
        <strain evidence="1 2">14171R-81</strain>
    </source>
</reference>
<dbReference type="AlphaFoldDB" id="A0A6C0NYM9"/>
<proteinExistence type="predicted"/>
<dbReference type="Proteomes" id="UP000479114">
    <property type="component" value="Chromosome"/>
</dbReference>
<dbReference type="RefSeq" id="WP_162640158.1">
    <property type="nucleotide sequence ID" value="NZ_CP048286.1"/>
</dbReference>
<evidence type="ECO:0000313" key="1">
    <source>
        <dbReference type="EMBL" id="QHW31350.1"/>
    </source>
</evidence>
<protein>
    <recommendedName>
        <fullName evidence="3">DUF4375 domain-containing protein</fullName>
    </recommendedName>
</protein>
<gene>
    <name evidence="1" type="ORF">GZH47_11170</name>
</gene>
<dbReference type="KEGG" id="prz:GZH47_11170"/>
<evidence type="ECO:0008006" key="3">
    <source>
        <dbReference type="Google" id="ProtNLM"/>
    </source>
</evidence>
<organism evidence="1 2">
    <name type="scientific">Paenibacillus rhizovicinus</name>
    <dbReference type="NCBI Taxonomy" id="2704463"/>
    <lineage>
        <taxon>Bacteria</taxon>
        <taxon>Bacillati</taxon>
        <taxon>Bacillota</taxon>
        <taxon>Bacilli</taxon>
        <taxon>Bacillales</taxon>
        <taxon>Paenibacillaceae</taxon>
        <taxon>Paenibacillus</taxon>
    </lineage>
</organism>
<dbReference type="EMBL" id="CP048286">
    <property type="protein sequence ID" value="QHW31350.1"/>
    <property type="molecule type" value="Genomic_DNA"/>
</dbReference>
<keyword evidence="2" id="KW-1185">Reference proteome</keyword>
<sequence>MTNKSEIIQSIKQQNNPMIVANRLSTFIVHAIREGSINLYEAYLLNGEVIKWYRKGYTQPAWKSPVLVSNCLAILNQKLLSHIFDGNTVTENIYKLGLEAYRLNDDKRKHYIMDKYALFLEAQDSPALLHELQSIRNNADKQSYDDGPYHFDEFPFECFSPETILLEGGGHLFEKTIQDEIEDLIVELNLT</sequence>
<evidence type="ECO:0000313" key="2">
    <source>
        <dbReference type="Proteomes" id="UP000479114"/>
    </source>
</evidence>
<name>A0A6C0NYM9_9BACL</name>